<feature type="domain" description="C2H2-type" evidence="5">
    <location>
        <begin position="341"/>
        <end position="361"/>
    </location>
</feature>
<keyword evidence="4" id="KW-0862">Zinc</keyword>
<dbReference type="SUPFAM" id="SSF57667">
    <property type="entry name" value="beta-beta-alpha zinc fingers"/>
    <property type="match status" value="3"/>
</dbReference>
<keyword evidence="7" id="KW-1185">Reference proteome</keyword>
<feature type="domain" description="C2H2-type" evidence="5">
    <location>
        <begin position="255"/>
        <end position="275"/>
    </location>
</feature>
<keyword evidence="1" id="KW-0479">Metal-binding</keyword>
<feature type="domain" description="C2H2-type" evidence="5">
    <location>
        <begin position="283"/>
        <end position="305"/>
    </location>
</feature>
<keyword evidence="2" id="KW-0677">Repeat</keyword>
<dbReference type="PROSITE" id="PS00028">
    <property type="entry name" value="ZINC_FINGER_C2H2_1"/>
    <property type="match status" value="4"/>
</dbReference>
<dbReference type="PANTHER" id="PTHR24379:SF127">
    <property type="entry name" value="BLOODY FINGERS-RELATED"/>
    <property type="match status" value="1"/>
</dbReference>
<keyword evidence="3" id="KW-0863">Zinc-finger</keyword>
<feature type="domain" description="C2H2-type" evidence="5">
    <location>
        <begin position="313"/>
        <end position="333"/>
    </location>
</feature>
<dbReference type="Gene3D" id="3.30.160.60">
    <property type="entry name" value="Classic Zinc Finger"/>
    <property type="match status" value="4"/>
</dbReference>
<dbReference type="PANTHER" id="PTHR24379">
    <property type="entry name" value="KRAB AND ZINC FINGER DOMAIN-CONTAINING"/>
    <property type="match status" value="1"/>
</dbReference>
<dbReference type="AlphaFoldDB" id="A0A9N9TZ85"/>
<dbReference type="InterPro" id="IPR036236">
    <property type="entry name" value="Znf_C2H2_sf"/>
</dbReference>
<dbReference type="InterPro" id="IPR013087">
    <property type="entry name" value="Znf_C2H2_type"/>
</dbReference>
<evidence type="ECO:0000259" key="5">
    <source>
        <dbReference type="PROSITE" id="PS00028"/>
    </source>
</evidence>
<dbReference type="SMART" id="SM00868">
    <property type="entry name" value="zf-AD"/>
    <property type="match status" value="1"/>
</dbReference>
<dbReference type="GO" id="GO:0000977">
    <property type="term" value="F:RNA polymerase II transcription regulatory region sequence-specific DNA binding"/>
    <property type="evidence" value="ECO:0007669"/>
    <property type="project" value="TreeGrafter"/>
</dbReference>
<evidence type="ECO:0000313" key="6">
    <source>
        <dbReference type="EMBL" id="CAG9863449.1"/>
    </source>
</evidence>
<sequence>MTELCRSCLEPIRTKKYPLIGEIANVEVDVISMLEFCTSSKLEVAQGLPNSVCVSCFKTIRISYWFLKQFYEAQTKLTQLRHLLDGANGNGLEGEDNELISAIQICDNTNDVDGESESENDEEYMEEDGIFEDTTEFEHENENHDDEQEIFIKEESVLQDTKGDLSNLVELFDLGNLSNIEVVVDDEPKPDDEDDKVFMYICPICGDQFSRVETFYSHVSSYNLAKITCTRCESQPELDMDTYFNHYLDHHKYQCAICGKLMASAYGYHYHMRHHRNVRKFKCPFEGCTRSFLMNHLLTKHIKSHIVKNSYSCQLCDSTFNTKDALRYHNKQHFGHKDHLCTICGQAFFQAVHLRDHVYRHVGYKKFVCDICNRGFITKASLKKHLPYCSKKYNYCFNFKGDTN</sequence>
<gene>
    <name evidence="6" type="ORF">PHYEVI_LOCUS9739</name>
</gene>
<evidence type="ECO:0000256" key="3">
    <source>
        <dbReference type="ARBA" id="ARBA00022771"/>
    </source>
</evidence>
<proteinExistence type="predicted"/>
<accession>A0A9N9TZ85</accession>
<dbReference type="GO" id="GO:0000981">
    <property type="term" value="F:DNA-binding transcription factor activity, RNA polymerase II-specific"/>
    <property type="evidence" value="ECO:0007669"/>
    <property type="project" value="TreeGrafter"/>
</dbReference>
<dbReference type="GO" id="GO:0005634">
    <property type="term" value="C:nucleus"/>
    <property type="evidence" value="ECO:0007669"/>
    <property type="project" value="InterPro"/>
</dbReference>
<dbReference type="Pfam" id="PF07776">
    <property type="entry name" value="zf-AD"/>
    <property type="match status" value="1"/>
</dbReference>
<dbReference type="SUPFAM" id="SSF57716">
    <property type="entry name" value="Glucocorticoid receptor-like (DNA-binding domain)"/>
    <property type="match status" value="1"/>
</dbReference>
<evidence type="ECO:0000313" key="7">
    <source>
        <dbReference type="Proteomes" id="UP001153712"/>
    </source>
</evidence>
<dbReference type="InterPro" id="IPR012934">
    <property type="entry name" value="Znf_AD"/>
</dbReference>
<dbReference type="Proteomes" id="UP001153712">
    <property type="component" value="Chromosome 6"/>
</dbReference>
<dbReference type="Pfam" id="PF00096">
    <property type="entry name" value="zf-C2H2"/>
    <property type="match status" value="1"/>
</dbReference>
<dbReference type="OrthoDB" id="40579at2759"/>
<dbReference type="EMBL" id="OU900099">
    <property type="protein sequence ID" value="CAG9863449.1"/>
    <property type="molecule type" value="Genomic_DNA"/>
</dbReference>
<name>A0A9N9TZ85_PHYSR</name>
<evidence type="ECO:0000256" key="4">
    <source>
        <dbReference type="ARBA" id="ARBA00022833"/>
    </source>
</evidence>
<organism evidence="6 7">
    <name type="scientific">Phyllotreta striolata</name>
    <name type="common">Striped flea beetle</name>
    <name type="synonym">Crioceris striolata</name>
    <dbReference type="NCBI Taxonomy" id="444603"/>
    <lineage>
        <taxon>Eukaryota</taxon>
        <taxon>Metazoa</taxon>
        <taxon>Ecdysozoa</taxon>
        <taxon>Arthropoda</taxon>
        <taxon>Hexapoda</taxon>
        <taxon>Insecta</taxon>
        <taxon>Pterygota</taxon>
        <taxon>Neoptera</taxon>
        <taxon>Endopterygota</taxon>
        <taxon>Coleoptera</taxon>
        <taxon>Polyphaga</taxon>
        <taxon>Cucujiformia</taxon>
        <taxon>Chrysomeloidea</taxon>
        <taxon>Chrysomelidae</taxon>
        <taxon>Galerucinae</taxon>
        <taxon>Alticini</taxon>
        <taxon>Phyllotreta</taxon>
    </lineage>
</organism>
<protein>
    <recommendedName>
        <fullName evidence="5">C2H2-type domain-containing protein</fullName>
    </recommendedName>
</protein>
<dbReference type="SMART" id="SM00355">
    <property type="entry name" value="ZnF_C2H2"/>
    <property type="match status" value="6"/>
</dbReference>
<evidence type="ECO:0000256" key="1">
    <source>
        <dbReference type="ARBA" id="ARBA00022723"/>
    </source>
</evidence>
<reference evidence="6" key="1">
    <citation type="submission" date="2022-01" db="EMBL/GenBank/DDBJ databases">
        <authorList>
            <person name="King R."/>
        </authorList>
    </citation>
    <scope>NUCLEOTIDE SEQUENCE</scope>
</reference>
<dbReference type="GO" id="GO:0008270">
    <property type="term" value="F:zinc ion binding"/>
    <property type="evidence" value="ECO:0007669"/>
    <property type="project" value="UniProtKB-KW"/>
</dbReference>
<evidence type="ECO:0000256" key="2">
    <source>
        <dbReference type="ARBA" id="ARBA00022737"/>
    </source>
</evidence>